<evidence type="ECO:0000313" key="11">
    <source>
        <dbReference type="EMBL" id="KIW08613.1"/>
    </source>
</evidence>
<feature type="region of interest" description="Disordered" evidence="10">
    <location>
        <begin position="172"/>
        <end position="191"/>
    </location>
</feature>
<keyword evidence="6" id="KW-0963">Cytoplasm</keyword>
<gene>
    <name evidence="11" type="ORF">PV09_00571</name>
</gene>
<dbReference type="Proteomes" id="UP000053259">
    <property type="component" value="Unassembled WGS sequence"/>
</dbReference>
<protein>
    <recommendedName>
        <fullName evidence="13">BZIP transcription factor</fullName>
    </recommendedName>
</protein>
<dbReference type="GO" id="GO:0000139">
    <property type="term" value="C:Golgi membrane"/>
    <property type="evidence" value="ECO:0007669"/>
    <property type="project" value="UniProtKB-SubCell"/>
</dbReference>
<dbReference type="EMBL" id="KN847530">
    <property type="protein sequence ID" value="KIW08613.1"/>
    <property type="molecule type" value="Genomic_DNA"/>
</dbReference>
<keyword evidence="8" id="KW-0175">Coiled coil</keyword>
<dbReference type="AlphaFoldDB" id="A0A0D2APK3"/>
<evidence type="ECO:0000256" key="1">
    <source>
        <dbReference type="ARBA" id="ARBA00002743"/>
    </source>
</evidence>
<feature type="compositionally biased region" description="Low complexity" evidence="10">
    <location>
        <begin position="37"/>
        <end position="56"/>
    </location>
</feature>
<name>A0A0D2APK3_9PEZI</name>
<dbReference type="GeneID" id="27308544"/>
<keyword evidence="7" id="KW-0333">Golgi apparatus</keyword>
<keyword evidence="12" id="KW-1185">Reference proteome</keyword>
<dbReference type="InParanoid" id="A0A0D2APK3"/>
<feature type="compositionally biased region" description="Polar residues" evidence="10">
    <location>
        <begin position="15"/>
        <end position="36"/>
    </location>
</feature>
<comment type="function">
    <text evidence="1">Positive regulator of amino acid starvation-induced autophagy.</text>
</comment>
<keyword evidence="9" id="KW-0472">Membrane</keyword>
<evidence type="ECO:0000256" key="8">
    <source>
        <dbReference type="ARBA" id="ARBA00023054"/>
    </source>
</evidence>
<accession>A0A0D2APK3</accession>
<evidence type="ECO:0000256" key="2">
    <source>
        <dbReference type="ARBA" id="ARBA00004255"/>
    </source>
</evidence>
<comment type="subcellular location">
    <subcellularLocation>
        <location evidence="3">Cytoplasm</location>
        <location evidence="3">Cytosol</location>
    </subcellularLocation>
    <subcellularLocation>
        <location evidence="2">Golgi apparatus membrane</location>
        <topology evidence="2">Peripheral membrane protein</topology>
        <orientation evidence="2">Cytoplasmic side</orientation>
    </subcellularLocation>
    <subcellularLocation>
        <location evidence="4">Golgi apparatus</location>
        <location evidence="4">trans-Golgi network</location>
    </subcellularLocation>
</comment>
<dbReference type="InterPro" id="IPR019357">
    <property type="entry name" value="SCOC"/>
</dbReference>
<evidence type="ECO:0000256" key="3">
    <source>
        <dbReference type="ARBA" id="ARBA00004514"/>
    </source>
</evidence>
<feature type="compositionally biased region" description="Polar residues" evidence="10">
    <location>
        <begin position="177"/>
        <end position="191"/>
    </location>
</feature>
<comment type="similarity">
    <text evidence="5">Belongs to the SCOC family.</text>
</comment>
<dbReference type="PANTHER" id="PTHR21614">
    <property type="entry name" value="SHORT COILED COIL PROTEIN"/>
    <property type="match status" value="1"/>
</dbReference>
<dbReference type="PANTHER" id="PTHR21614:SF0">
    <property type="entry name" value="GEO08385P1"/>
    <property type="match status" value="1"/>
</dbReference>
<evidence type="ECO:0000256" key="9">
    <source>
        <dbReference type="ARBA" id="ARBA00023136"/>
    </source>
</evidence>
<proteinExistence type="inferred from homology"/>
<dbReference type="Pfam" id="PF10224">
    <property type="entry name" value="DUF2205"/>
    <property type="match status" value="1"/>
</dbReference>
<dbReference type="Gene3D" id="1.20.5.170">
    <property type="match status" value="1"/>
</dbReference>
<evidence type="ECO:0000256" key="6">
    <source>
        <dbReference type="ARBA" id="ARBA00022490"/>
    </source>
</evidence>
<organism evidence="11 12">
    <name type="scientific">Verruconis gallopava</name>
    <dbReference type="NCBI Taxonomy" id="253628"/>
    <lineage>
        <taxon>Eukaryota</taxon>
        <taxon>Fungi</taxon>
        <taxon>Dikarya</taxon>
        <taxon>Ascomycota</taxon>
        <taxon>Pezizomycotina</taxon>
        <taxon>Dothideomycetes</taxon>
        <taxon>Pleosporomycetidae</taxon>
        <taxon>Venturiales</taxon>
        <taxon>Sympoventuriaceae</taxon>
        <taxon>Verruconis</taxon>
    </lineage>
</organism>
<dbReference type="RefSeq" id="XP_016218482.1">
    <property type="nucleotide sequence ID" value="XM_016353329.1"/>
</dbReference>
<dbReference type="VEuPathDB" id="FungiDB:PV09_00571"/>
<dbReference type="GO" id="GO:0005829">
    <property type="term" value="C:cytosol"/>
    <property type="evidence" value="ECO:0007669"/>
    <property type="project" value="UniProtKB-SubCell"/>
</dbReference>
<evidence type="ECO:0000256" key="4">
    <source>
        <dbReference type="ARBA" id="ARBA00004601"/>
    </source>
</evidence>
<sequence length="199" mass="21837">MSLSSEQRRDDPVSSVPSATEQSPSWVKSPTDVDQISNTSSSRSGSASEAESTSRSAQKPQRPKLHTRKSSGTIIVPAGTRTLEIEEEYDEGDARTMSPRRSSEEVDRLEEGLRQNMIEQSKQLQASLLSLVDRVESVKAEHEKLEGGNRFLQSYVGILYDWCAKSLLPAPPKAKASNENSPTQGSLDQKNNFVSIIAS</sequence>
<feature type="compositionally biased region" description="Basic and acidic residues" evidence="10">
    <location>
        <begin position="1"/>
        <end position="12"/>
    </location>
</feature>
<evidence type="ECO:0008006" key="13">
    <source>
        <dbReference type="Google" id="ProtNLM"/>
    </source>
</evidence>
<evidence type="ECO:0000313" key="12">
    <source>
        <dbReference type="Proteomes" id="UP000053259"/>
    </source>
</evidence>
<dbReference type="OrthoDB" id="2163284at2759"/>
<evidence type="ECO:0000256" key="7">
    <source>
        <dbReference type="ARBA" id="ARBA00023034"/>
    </source>
</evidence>
<dbReference type="GO" id="GO:0005802">
    <property type="term" value="C:trans-Golgi network"/>
    <property type="evidence" value="ECO:0007669"/>
    <property type="project" value="TreeGrafter"/>
</dbReference>
<feature type="region of interest" description="Disordered" evidence="10">
    <location>
        <begin position="1"/>
        <end position="109"/>
    </location>
</feature>
<evidence type="ECO:0000256" key="10">
    <source>
        <dbReference type="SAM" id="MobiDB-lite"/>
    </source>
</evidence>
<dbReference type="STRING" id="253628.A0A0D2APK3"/>
<evidence type="ECO:0000256" key="5">
    <source>
        <dbReference type="ARBA" id="ARBA00010880"/>
    </source>
</evidence>
<reference evidence="11 12" key="1">
    <citation type="submission" date="2015-01" db="EMBL/GenBank/DDBJ databases">
        <title>The Genome Sequence of Ochroconis gallopava CBS43764.</title>
        <authorList>
            <consortium name="The Broad Institute Genomics Platform"/>
            <person name="Cuomo C."/>
            <person name="de Hoog S."/>
            <person name="Gorbushina A."/>
            <person name="Stielow B."/>
            <person name="Teixiera M."/>
            <person name="Abouelleil A."/>
            <person name="Chapman S.B."/>
            <person name="Priest M."/>
            <person name="Young S.K."/>
            <person name="Wortman J."/>
            <person name="Nusbaum C."/>
            <person name="Birren B."/>
        </authorList>
    </citation>
    <scope>NUCLEOTIDE SEQUENCE [LARGE SCALE GENOMIC DNA]</scope>
    <source>
        <strain evidence="11 12">CBS 43764</strain>
    </source>
</reference>